<dbReference type="Proteomes" id="UP000215483">
    <property type="component" value="Unassembled WGS sequence"/>
</dbReference>
<comment type="caution">
    <text evidence="1">The sequence shown here is derived from an EMBL/GenBank/DDBJ whole genome shotgun (WGS) entry which is preliminary data.</text>
</comment>
<evidence type="ECO:0000313" key="1">
    <source>
        <dbReference type="EMBL" id="OXY96902.1"/>
    </source>
</evidence>
<keyword evidence="2" id="KW-1185">Reference proteome</keyword>
<dbReference type="RefSeq" id="WP_094216466.1">
    <property type="nucleotide sequence ID" value="NZ_JBHXEP010000008.1"/>
</dbReference>
<organism evidence="1 2">
    <name type="scientific">Streptomyces diastatochromogenes</name>
    <dbReference type="NCBI Taxonomy" id="42236"/>
    <lineage>
        <taxon>Bacteria</taxon>
        <taxon>Bacillati</taxon>
        <taxon>Actinomycetota</taxon>
        <taxon>Actinomycetes</taxon>
        <taxon>Kitasatosporales</taxon>
        <taxon>Streptomycetaceae</taxon>
        <taxon>Streptomyces</taxon>
    </lineage>
</organism>
<name>A0A233SMM1_STRDA</name>
<evidence type="ECO:0000313" key="2">
    <source>
        <dbReference type="Proteomes" id="UP000215483"/>
    </source>
</evidence>
<protein>
    <submittedName>
        <fullName evidence="1">Uncharacterized protein</fullName>
    </submittedName>
</protein>
<dbReference type="EMBL" id="MCGQ01000010">
    <property type="protein sequence ID" value="OXY96902.1"/>
    <property type="molecule type" value="Genomic_DNA"/>
</dbReference>
<gene>
    <name evidence="1" type="ORF">BEK98_11935</name>
</gene>
<sequence>MNDDWFEVDEGELSPPHTTLVSIVRNSARAWPECPPDATAVLVFPADEEEEEDARAPRDAYDAAWDEAFAAGQAVLTLIVDLRHRDQKLVVMTLGATVAGDRLFCSERNSSTYHPEPITDIEPLEATGSPEELGRIAADWFEEIVSRSMIELDRKPWPRSFVPKGTPLPHGHRWVRNP</sequence>
<accession>A0A233SMM1</accession>
<dbReference type="OrthoDB" id="4292531at2"/>
<reference evidence="1 2" key="1">
    <citation type="submission" date="2016-07" db="EMBL/GenBank/DDBJ databases">
        <title>Draft genome of Streptomyces diastatochromogenes.</title>
        <authorList>
            <person name="Podduturi R."/>
            <person name="Lukassen M.B."/>
            <person name="Clausen N."/>
            <person name="Nielsen J.L."/>
            <person name="Jorgensen N.O."/>
        </authorList>
    </citation>
    <scope>NUCLEOTIDE SEQUENCE [LARGE SCALE GENOMIC DNA]</scope>
    <source>
        <strain evidence="1 2">DSM 40608</strain>
    </source>
</reference>
<dbReference type="AlphaFoldDB" id="A0A233SMM1"/>
<proteinExistence type="predicted"/>